<reference evidence="7 8" key="1">
    <citation type="submission" date="2014-12" db="EMBL/GenBank/DDBJ databases">
        <title>Genome sequencing of Microbacterium hominis TPW29.</title>
        <authorList>
            <person name="Tan P.W."/>
            <person name="Chan K.-G."/>
        </authorList>
    </citation>
    <scope>NUCLEOTIDE SEQUENCE [LARGE SCALE GENOMIC DNA]</scope>
    <source>
        <strain evidence="7 8">TPW29</strain>
    </source>
</reference>
<dbReference type="Proteomes" id="UP000031202">
    <property type="component" value="Unassembled WGS sequence"/>
</dbReference>
<evidence type="ECO:0000256" key="5">
    <source>
        <dbReference type="SAM" id="SignalP"/>
    </source>
</evidence>
<dbReference type="AlphaFoldDB" id="A0A0B4D0Z8"/>
<dbReference type="GO" id="GO:0043190">
    <property type="term" value="C:ATP-binding cassette (ABC) transporter complex"/>
    <property type="evidence" value="ECO:0007669"/>
    <property type="project" value="InterPro"/>
</dbReference>
<dbReference type="EMBL" id="JWSZ01000010">
    <property type="protein sequence ID" value="KIC58025.1"/>
    <property type="molecule type" value="Genomic_DNA"/>
</dbReference>
<comment type="caution">
    <text evidence="7">The sequence shown here is derived from an EMBL/GenBank/DDBJ whole genome shotgun (WGS) entry which is preliminary data.</text>
</comment>
<accession>A0A0B4D0Z8</accession>
<dbReference type="Gene3D" id="3.40.190.100">
    <property type="entry name" value="Glycine betaine-binding periplasmic protein, domain 2"/>
    <property type="match status" value="1"/>
</dbReference>
<feature type="domain" description="ABC-type glycine betaine transport system substrate-binding" evidence="6">
    <location>
        <begin position="37"/>
        <end position="286"/>
    </location>
</feature>
<feature type="chain" id="PRO_5039098130" evidence="5">
    <location>
        <begin position="26"/>
        <end position="296"/>
    </location>
</feature>
<keyword evidence="2" id="KW-0813">Transport</keyword>
<evidence type="ECO:0000256" key="3">
    <source>
        <dbReference type="ARBA" id="ARBA00022475"/>
    </source>
</evidence>
<keyword evidence="5" id="KW-0732">Signal</keyword>
<evidence type="ECO:0000313" key="8">
    <source>
        <dbReference type="Proteomes" id="UP000031202"/>
    </source>
</evidence>
<dbReference type="PROSITE" id="PS51257">
    <property type="entry name" value="PROKAR_LIPOPROTEIN"/>
    <property type="match status" value="1"/>
</dbReference>
<evidence type="ECO:0000256" key="4">
    <source>
        <dbReference type="ARBA" id="ARBA00023136"/>
    </source>
</evidence>
<dbReference type="GO" id="GO:0031460">
    <property type="term" value="P:glycine betaine transport"/>
    <property type="evidence" value="ECO:0007669"/>
    <property type="project" value="TreeGrafter"/>
</dbReference>
<evidence type="ECO:0000259" key="6">
    <source>
        <dbReference type="Pfam" id="PF04069"/>
    </source>
</evidence>
<sequence>MNKTKSILGGIALSAAAALTLSGCAGGTGGAGGSDAKSIEIAVFNGWDEGIAASYLWQSILEDKGYDVKLTFADVAPVYQGLARGDFDLVLDTWLPTTHADYMERYGDNVDDLGAWNDDARLTVAVNADAPIDSLDQLAAASDQFGGRIVGIEPGSGLMRITGDNVVPGYGLEGMELVESSTPAMLAELKKATDAGQNIAVTLWRPHWAYNAFPVKDLADPKGLLGDAESIHSVAASSFAKDHPEVHGWISNFTMPTDTLASLENAMFNEYSGDDYAPVIKKWIAENQDWVDSLTS</sequence>
<dbReference type="PANTHER" id="PTHR47737">
    <property type="entry name" value="GLYCINE BETAINE/PROLINE BETAINE TRANSPORT SYSTEM PERMEASE PROTEIN PROW"/>
    <property type="match status" value="1"/>
</dbReference>
<dbReference type="InterPro" id="IPR007210">
    <property type="entry name" value="ABC_Gly_betaine_transp_sub-bd"/>
</dbReference>
<evidence type="ECO:0000256" key="2">
    <source>
        <dbReference type="ARBA" id="ARBA00022448"/>
    </source>
</evidence>
<dbReference type="GO" id="GO:0015871">
    <property type="term" value="P:choline transport"/>
    <property type="evidence" value="ECO:0007669"/>
    <property type="project" value="TreeGrafter"/>
</dbReference>
<evidence type="ECO:0000256" key="1">
    <source>
        <dbReference type="ARBA" id="ARBA00004236"/>
    </source>
</evidence>
<comment type="subcellular location">
    <subcellularLocation>
        <location evidence="1">Cell membrane</location>
    </subcellularLocation>
</comment>
<dbReference type="PANTHER" id="PTHR47737:SF1">
    <property type="entry name" value="GLYCINE BETAINE_PROLINE BETAINE TRANSPORT SYSTEM PERMEASE PROTEIN PROW"/>
    <property type="match status" value="1"/>
</dbReference>
<keyword evidence="3" id="KW-1003">Cell membrane</keyword>
<gene>
    <name evidence="7" type="ORF">RM52_08115</name>
</gene>
<feature type="signal peptide" evidence="5">
    <location>
        <begin position="1"/>
        <end position="25"/>
    </location>
</feature>
<protein>
    <submittedName>
        <fullName evidence="7">Glycine/betaine ABC transporter substrate-binding protein</fullName>
    </submittedName>
</protein>
<proteinExistence type="predicted"/>
<dbReference type="Pfam" id="PF04069">
    <property type="entry name" value="OpuAC"/>
    <property type="match status" value="1"/>
</dbReference>
<organism evidence="7 8">
    <name type="scientific">Microbacterium hominis</name>
    <dbReference type="NCBI Taxonomy" id="162426"/>
    <lineage>
        <taxon>Bacteria</taxon>
        <taxon>Bacillati</taxon>
        <taxon>Actinomycetota</taxon>
        <taxon>Actinomycetes</taxon>
        <taxon>Micrococcales</taxon>
        <taxon>Microbacteriaceae</taxon>
        <taxon>Microbacterium</taxon>
    </lineage>
</organism>
<dbReference type="GO" id="GO:0015226">
    <property type="term" value="F:carnitine transmembrane transporter activity"/>
    <property type="evidence" value="ECO:0007669"/>
    <property type="project" value="TreeGrafter"/>
</dbReference>
<dbReference type="GO" id="GO:0005275">
    <property type="term" value="F:amine transmembrane transporter activity"/>
    <property type="evidence" value="ECO:0007669"/>
    <property type="project" value="TreeGrafter"/>
</dbReference>
<evidence type="ECO:0000313" key="7">
    <source>
        <dbReference type="EMBL" id="KIC58025.1"/>
    </source>
</evidence>
<dbReference type="RefSeq" id="WP_039415345.1">
    <property type="nucleotide sequence ID" value="NZ_JWSZ01000010.1"/>
</dbReference>
<name>A0A0B4D0Z8_9MICO</name>
<dbReference type="Gene3D" id="3.40.190.10">
    <property type="entry name" value="Periplasmic binding protein-like II"/>
    <property type="match status" value="1"/>
</dbReference>
<keyword evidence="4" id="KW-0472">Membrane</keyword>
<dbReference type="SUPFAM" id="SSF53850">
    <property type="entry name" value="Periplasmic binding protein-like II"/>
    <property type="match status" value="1"/>
</dbReference>
<dbReference type="CDD" id="cd13639">
    <property type="entry name" value="PBP2_OpuAC_like"/>
    <property type="match status" value="1"/>
</dbReference>